<dbReference type="Proteomes" id="UP000461768">
    <property type="component" value="Unassembled WGS sequence"/>
</dbReference>
<dbReference type="AlphaFoldDB" id="A0A7V7UEM8"/>
<reference evidence="1 2" key="1">
    <citation type="submission" date="2019-09" db="EMBL/GenBank/DDBJ databases">
        <authorList>
            <person name="Valk L.C."/>
        </authorList>
    </citation>
    <scope>NUCLEOTIDE SEQUENCE [LARGE SCALE GENOMIC DNA]</scope>
    <source>
        <strain evidence="1">GalUA</strain>
    </source>
</reference>
<keyword evidence="2" id="KW-1185">Reference proteome</keyword>
<dbReference type="SUPFAM" id="SSF50814">
    <property type="entry name" value="Lipocalins"/>
    <property type="match status" value="1"/>
</dbReference>
<proteinExistence type="predicted"/>
<evidence type="ECO:0000313" key="2">
    <source>
        <dbReference type="Proteomes" id="UP000461768"/>
    </source>
</evidence>
<dbReference type="Gene3D" id="2.40.128.20">
    <property type="match status" value="1"/>
</dbReference>
<comment type="caution">
    <text evidence="1">The sequence shown here is derived from an EMBL/GenBank/DDBJ whole genome shotgun (WGS) entry which is preliminary data.</text>
</comment>
<accession>A0A7V7UEM8</accession>
<dbReference type="Pfam" id="PF09148">
    <property type="entry name" value="DUF1934"/>
    <property type="match status" value="1"/>
</dbReference>
<gene>
    <name evidence="1" type="ORF">F7O84_17480</name>
</gene>
<dbReference type="InterPro" id="IPR015231">
    <property type="entry name" value="DUF1934"/>
</dbReference>
<dbReference type="InterPro" id="IPR012674">
    <property type="entry name" value="Calycin"/>
</dbReference>
<dbReference type="OrthoDB" id="1680906at2"/>
<dbReference type="EMBL" id="WAGX01000008">
    <property type="protein sequence ID" value="KAB1434282.1"/>
    <property type="molecule type" value="Genomic_DNA"/>
</dbReference>
<protein>
    <submittedName>
        <fullName evidence="1">DUF1934 domain-containing protein</fullName>
    </submittedName>
</protein>
<reference evidence="1 2" key="2">
    <citation type="submission" date="2020-02" db="EMBL/GenBank/DDBJ databases">
        <title>Candidatus Galacturonibacter soehngenii shows hetero-acetogenic catabolism of galacturonic acid but lacks a canonical carbon monoxide dehydrogenase/acetyl-CoA synthase complex.</title>
        <authorList>
            <person name="Diender M."/>
            <person name="Stouten G.R."/>
            <person name="Petersen J.F."/>
            <person name="Nielsen P.H."/>
            <person name="Dueholm M.S."/>
            <person name="Pronk J.T."/>
            <person name="Van Loosdrecht M.C.M."/>
        </authorList>
    </citation>
    <scope>NUCLEOTIDE SEQUENCE [LARGE SCALE GENOMIC DNA]</scope>
    <source>
        <strain evidence="1">GalUA</strain>
    </source>
</reference>
<dbReference type="RefSeq" id="WP_151148257.1">
    <property type="nucleotide sequence ID" value="NZ_WAGX01000008.1"/>
</dbReference>
<organism evidence="1 2">
    <name type="scientific">Candidatus Galacturonatibacter soehngenii</name>
    <dbReference type="NCBI Taxonomy" id="2307010"/>
    <lineage>
        <taxon>Bacteria</taxon>
        <taxon>Bacillati</taxon>
        <taxon>Bacillota</taxon>
        <taxon>Clostridia</taxon>
        <taxon>Lachnospirales</taxon>
        <taxon>Lachnospiraceae</taxon>
        <taxon>Candidatus Galacturonatibacter</taxon>
    </lineage>
</organism>
<name>A0A7V7UEM8_9FIRM</name>
<evidence type="ECO:0000313" key="1">
    <source>
        <dbReference type="EMBL" id="KAB1434282.1"/>
    </source>
</evidence>
<sequence>MTKDVILSICGLQFDSLETQAPDPVEVITVGEYYKRNNKHYVLFHEMMEGFEGSTKNTVKITDNTLDIMKQGVTNVHMVFEKNKKNITCYNTPYGNLMIGIFAKDVKIEEQDENIAVRVEYALDINYEHLADCQISINIKSKDAKDFVL</sequence>